<evidence type="ECO:0000256" key="1">
    <source>
        <dbReference type="ARBA" id="ARBA00004123"/>
    </source>
</evidence>
<dbReference type="Gene3D" id="2.130.10.10">
    <property type="entry name" value="YVTN repeat-like/Quinoprotein amine dehydrogenase"/>
    <property type="match status" value="1"/>
</dbReference>
<dbReference type="InterPro" id="IPR020472">
    <property type="entry name" value="WD40_PAC1"/>
</dbReference>
<dbReference type="InterPro" id="IPR000719">
    <property type="entry name" value="Prot_kinase_dom"/>
</dbReference>
<dbReference type="GO" id="GO:0042802">
    <property type="term" value="F:identical protein binding"/>
    <property type="evidence" value="ECO:0007669"/>
    <property type="project" value="UniProtKB-ARBA"/>
</dbReference>
<evidence type="ECO:0000259" key="10">
    <source>
        <dbReference type="PROSITE" id="PS50011"/>
    </source>
</evidence>
<evidence type="ECO:0000256" key="4">
    <source>
        <dbReference type="ARBA" id="ARBA00022737"/>
    </source>
</evidence>
<dbReference type="Pfam" id="PF00400">
    <property type="entry name" value="WD40"/>
    <property type="match status" value="3"/>
</dbReference>
<evidence type="ECO:0000256" key="5">
    <source>
        <dbReference type="ARBA" id="ARBA00022786"/>
    </source>
</evidence>
<dbReference type="InterPro" id="IPR019775">
    <property type="entry name" value="WD40_repeat_CS"/>
</dbReference>
<dbReference type="SUPFAM" id="SSF50978">
    <property type="entry name" value="WD40 repeat-like"/>
    <property type="match status" value="1"/>
</dbReference>
<dbReference type="AlphaFoldDB" id="A0A8K0MKA8"/>
<dbReference type="OrthoDB" id="273771at2759"/>
<dbReference type="FunFam" id="2.130.10.10:FF:000090">
    <property type="entry name" value="E3 ubiquitin-protein ligase RFWD2 isoform X1"/>
    <property type="match status" value="1"/>
</dbReference>
<dbReference type="GO" id="GO:0005524">
    <property type="term" value="F:ATP binding"/>
    <property type="evidence" value="ECO:0007669"/>
    <property type="project" value="InterPro"/>
</dbReference>
<feature type="repeat" description="WD" evidence="9">
    <location>
        <begin position="884"/>
        <end position="926"/>
    </location>
</feature>
<organism evidence="11 12">
    <name type="scientific">Rhamnella rubrinervis</name>
    <dbReference type="NCBI Taxonomy" id="2594499"/>
    <lineage>
        <taxon>Eukaryota</taxon>
        <taxon>Viridiplantae</taxon>
        <taxon>Streptophyta</taxon>
        <taxon>Embryophyta</taxon>
        <taxon>Tracheophyta</taxon>
        <taxon>Spermatophyta</taxon>
        <taxon>Magnoliopsida</taxon>
        <taxon>eudicotyledons</taxon>
        <taxon>Gunneridae</taxon>
        <taxon>Pentapetalae</taxon>
        <taxon>rosids</taxon>
        <taxon>fabids</taxon>
        <taxon>Rosales</taxon>
        <taxon>Rhamnaceae</taxon>
        <taxon>rhamnoid group</taxon>
        <taxon>Rhamneae</taxon>
        <taxon>Rhamnella</taxon>
    </lineage>
</organism>
<dbReference type="PANTHER" id="PTHR44218:SF15">
    <property type="entry name" value="PROTEIN SPA1-RELATED 2"/>
    <property type="match status" value="1"/>
</dbReference>
<evidence type="ECO:0000313" key="12">
    <source>
        <dbReference type="Proteomes" id="UP000796880"/>
    </source>
</evidence>
<evidence type="ECO:0000313" key="11">
    <source>
        <dbReference type="EMBL" id="KAF3448670.1"/>
    </source>
</evidence>
<evidence type="ECO:0000256" key="6">
    <source>
        <dbReference type="ARBA" id="ARBA00023054"/>
    </source>
</evidence>
<dbReference type="PANTHER" id="PTHR44218">
    <property type="entry name" value="PROTEIN SPA1-RELATED 2"/>
    <property type="match status" value="1"/>
</dbReference>
<reference evidence="11" key="1">
    <citation type="submission" date="2020-03" db="EMBL/GenBank/DDBJ databases">
        <title>A high-quality chromosome-level genome assembly of a woody plant with both climbing and erect habits, Rhamnella rubrinervis.</title>
        <authorList>
            <person name="Lu Z."/>
            <person name="Yang Y."/>
            <person name="Zhu X."/>
            <person name="Sun Y."/>
        </authorList>
    </citation>
    <scope>NUCLEOTIDE SEQUENCE</scope>
    <source>
        <strain evidence="11">BYM</strain>
        <tissue evidence="11">Leaf</tissue>
    </source>
</reference>
<gene>
    <name evidence="11" type="ORF">FNV43_RR09383</name>
</gene>
<dbReference type="PROSITE" id="PS00678">
    <property type="entry name" value="WD_REPEATS_1"/>
    <property type="match status" value="2"/>
</dbReference>
<keyword evidence="3" id="KW-0808">Transferase</keyword>
<dbReference type="GO" id="GO:0004672">
    <property type="term" value="F:protein kinase activity"/>
    <property type="evidence" value="ECO:0007669"/>
    <property type="project" value="InterPro"/>
</dbReference>
<comment type="caution">
    <text evidence="11">The sequence shown here is derived from an EMBL/GenBank/DDBJ whole genome shotgun (WGS) entry which is preliminary data.</text>
</comment>
<dbReference type="GO" id="GO:0005634">
    <property type="term" value="C:nucleus"/>
    <property type="evidence" value="ECO:0007669"/>
    <property type="project" value="UniProtKB-SubCell"/>
</dbReference>
<dbReference type="SMART" id="SM00320">
    <property type="entry name" value="WD40"/>
    <property type="match status" value="7"/>
</dbReference>
<accession>A0A8K0MKA8</accession>
<dbReference type="PROSITE" id="PS50294">
    <property type="entry name" value="WD_REPEATS_REGION"/>
    <property type="match status" value="1"/>
</dbReference>
<feature type="repeat" description="WD" evidence="9">
    <location>
        <begin position="841"/>
        <end position="883"/>
    </location>
</feature>
<dbReference type="PROSITE" id="PS50082">
    <property type="entry name" value="WD_REPEATS_2"/>
    <property type="match status" value="3"/>
</dbReference>
<dbReference type="InterPro" id="IPR044630">
    <property type="entry name" value="SPA1/2/3/4"/>
</dbReference>
<dbReference type="PROSITE" id="PS50011">
    <property type="entry name" value="PROTEIN_KINASE_DOM"/>
    <property type="match status" value="1"/>
</dbReference>
<dbReference type="InterPro" id="IPR011009">
    <property type="entry name" value="Kinase-like_dom_sf"/>
</dbReference>
<protein>
    <recommendedName>
        <fullName evidence="10">Protein kinase domain-containing protein</fullName>
    </recommendedName>
</protein>
<keyword evidence="5" id="KW-0833">Ubl conjugation pathway</keyword>
<evidence type="ECO:0000256" key="8">
    <source>
        <dbReference type="ARBA" id="ARBA00084091"/>
    </source>
</evidence>
<feature type="domain" description="Protein kinase" evidence="10">
    <location>
        <begin position="187"/>
        <end position="599"/>
    </location>
</feature>
<evidence type="ECO:0000256" key="3">
    <source>
        <dbReference type="ARBA" id="ARBA00022679"/>
    </source>
</evidence>
<keyword evidence="4" id="KW-0677">Repeat</keyword>
<evidence type="ECO:0000256" key="7">
    <source>
        <dbReference type="ARBA" id="ARBA00023242"/>
    </source>
</evidence>
<dbReference type="PRINTS" id="PR00320">
    <property type="entry name" value="GPROTEINBRPT"/>
</dbReference>
<comment type="subcellular location">
    <subcellularLocation>
        <location evidence="1">Nucleus</location>
    </subcellularLocation>
</comment>
<keyword evidence="6" id="KW-0175">Coiled coil</keyword>
<evidence type="ECO:0000256" key="9">
    <source>
        <dbReference type="PROSITE-ProRule" id="PRU00221"/>
    </source>
</evidence>
<dbReference type="Gene3D" id="1.10.510.10">
    <property type="entry name" value="Transferase(Phosphotransferase) domain 1"/>
    <property type="match status" value="1"/>
</dbReference>
<dbReference type="InterPro" id="IPR001680">
    <property type="entry name" value="WD40_rpt"/>
</dbReference>
<keyword evidence="2 9" id="KW-0853">WD repeat</keyword>
<sequence>MKWRRSDGGDLCFLVFATAEIKHLGYEVSLDSMDDAVGEEMTPLDEAEGCQIQSKEGEYFLKSDNCNMLEPQELLIPGEANYSQSPHQELAEILEGKNINRIKKLVNAIDNPYNSAHLMDDAGVSVEELTVRNCNGSNLAIVGASNNLGRMQTRQNLWQHLYQLGSGSGSGSSHGGTAYRNNGQPMSSGLEDVGFSSFPEILAQKPCSDDHNEAVEELTTENRGFLSNTHGGIRTKILSKSGFSEFFVKSTLKGKGIIYKTPQGPQRDGYHLESRDQNSTKVGCGTVVASDTSRSLDTKVVIPSSNGMKSGTRISGFDCDGVTLREWLKAGCVKANKFERLYIFKQIVDLVDYSYSQGIALYDMRPSYFKLLPSNQVNYLGRLGSAVQKEMLQSIMDQDVPQSENSLIRKRPVEQGIFPSIGSHVKKQKFGLNRRLFRQWPQFPTSYGLNTPNTWQINITSQQNTINEFDEGHLGATQGADSNSGYPLGSNTREQMTSSEMTLSEQLEEKWYTSPEELSEGSCTILSNIYSLGVLLFELLAHFDSDNARATAMLDLRHRILLPNFLSENSKEAGFCLWLLHPEPSSRPTTREILQSEVVNGLQEVCASELTLSVDQDDMESELLLHFLESLKEQKQKDASKLVEDLQCLVADIEEVERRHCLKKPLSHSCLHDDSPLLGKQNIFFDKESSSSDALSRLSPFNNINESKLRKNIDQLEGAYFSMRSKIQLPDTDATNRLDKELLINRENLHLTQKDEEKLTPSDRLGAFFDGLCKYARYSKFEVRGVLRNGEFNSSSNVICSLSFDRDEDYFAAAGVSKKIKIFEFNALLNDSVDIHYPVIEMLNKSKLSCVSWNNYIKNYLASTDYDGTVKLWDASTGQAFSQYKEHEKRAWSVDFSQVCPTKLASGSDDCSVKLWSINEKNCLGTIRNIANVCCIQFSAHSAHLLAFGSADYKTYCYDLRYAKTPWCVLAGHDKAVSYVKFLDSETLVSASTDNTLKLWDLNKTTHSGLSTNACSLTLSGHTNEKNFVGLSVADGYVACGSETNEVYAYYRSLPMPISSYKFGSIDSISGKETDDDNGQFVSSVCWRGKSDMLVAANSSGCMKVLQMV</sequence>
<dbReference type="GO" id="GO:0009640">
    <property type="term" value="P:photomorphogenesis"/>
    <property type="evidence" value="ECO:0007669"/>
    <property type="project" value="InterPro"/>
</dbReference>
<keyword evidence="8" id="KW-0607">Phytochrome signaling pathway</keyword>
<dbReference type="GO" id="GO:0009585">
    <property type="term" value="P:red, far-red light phototransduction"/>
    <property type="evidence" value="ECO:0007669"/>
    <property type="project" value="UniProtKB-KW"/>
</dbReference>
<dbReference type="EMBL" id="VOIH02000004">
    <property type="protein sequence ID" value="KAF3448670.1"/>
    <property type="molecule type" value="Genomic_DNA"/>
</dbReference>
<keyword evidence="7" id="KW-0539">Nucleus</keyword>
<evidence type="ECO:0000256" key="2">
    <source>
        <dbReference type="ARBA" id="ARBA00022574"/>
    </source>
</evidence>
<keyword evidence="12" id="KW-1185">Reference proteome</keyword>
<proteinExistence type="predicted"/>
<name>A0A8K0MKA8_9ROSA</name>
<dbReference type="Proteomes" id="UP000796880">
    <property type="component" value="Unassembled WGS sequence"/>
</dbReference>
<dbReference type="SUPFAM" id="SSF56112">
    <property type="entry name" value="Protein kinase-like (PK-like)"/>
    <property type="match status" value="1"/>
</dbReference>
<dbReference type="InterPro" id="IPR036322">
    <property type="entry name" value="WD40_repeat_dom_sf"/>
</dbReference>
<feature type="repeat" description="WD" evidence="9">
    <location>
        <begin position="970"/>
        <end position="1003"/>
    </location>
</feature>
<dbReference type="InterPro" id="IPR015943">
    <property type="entry name" value="WD40/YVTN_repeat-like_dom_sf"/>
</dbReference>